<reference evidence="2 3" key="1">
    <citation type="submission" date="2014-04" db="EMBL/GenBank/DDBJ databases">
        <title>Draft Genome Sequence of Synergistes jonesii.</title>
        <authorList>
            <person name="Coil D.A."/>
            <person name="Eisen J.A."/>
            <person name="Holland-Moritz H.E."/>
        </authorList>
    </citation>
    <scope>NUCLEOTIDE SEQUENCE [LARGE SCALE GENOMIC DNA]</scope>
    <source>
        <strain evidence="2 3">78-1</strain>
    </source>
</reference>
<organism evidence="2 3">
    <name type="scientific">Synergistes jonesii</name>
    <dbReference type="NCBI Taxonomy" id="2754"/>
    <lineage>
        <taxon>Bacteria</taxon>
        <taxon>Thermotogati</taxon>
        <taxon>Synergistota</taxon>
        <taxon>Synergistia</taxon>
        <taxon>Synergistales</taxon>
        <taxon>Synergistaceae</taxon>
        <taxon>Synergistes</taxon>
    </lineage>
</organism>
<dbReference type="InterPro" id="IPR003607">
    <property type="entry name" value="HD/PDEase_dom"/>
</dbReference>
<dbReference type="GeneID" id="90984217"/>
<dbReference type="InterPro" id="IPR006674">
    <property type="entry name" value="HD_domain"/>
</dbReference>
<dbReference type="AlphaFoldDB" id="A0A073IQ97"/>
<dbReference type="OrthoDB" id="9797344at2"/>
<proteinExistence type="predicted"/>
<protein>
    <recommendedName>
        <fullName evidence="1">HD domain-containing protein</fullName>
    </recommendedName>
</protein>
<sequence length="252" mass="28896">MYSTDKTEKWFDSYVDGFRKDGRLLPLQELKRKHSRRVMALACAIAESLEWNEENDAWFAHAAGLLHDTARFSQCRDFGTFSDRASFDHGDRGAEILDAEFDWEGIADADRKKLLTAVRCHNKIEIPSNMPLSTYRWCALVRDADKIDVYRFIQHSIEKGNISEVLPRHGKAAEISPQLVEEVRERGRGSYENAHSLQDFRLVQLTWALDLNYPVSAVTLREEGVFDKIAEELKGFGIDDVVEALMRKINGM</sequence>
<dbReference type="STRING" id="2754.EH55_08250"/>
<gene>
    <name evidence="2" type="ORF">EH55_08250</name>
</gene>
<dbReference type="EMBL" id="JMKI01000038">
    <property type="protein sequence ID" value="KEJ91656.1"/>
    <property type="molecule type" value="Genomic_DNA"/>
</dbReference>
<name>A0A073IQ97_9BACT</name>
<dbReference type="Proteomes" id="UP000027665">
    <property type="component" value="Unassembled WGS sequence"/>
</dbReference>
<keyword evidence="3" id="KW-1185">Reference proteome</keyword>
<dbReference type="RefSeq" id="WP_037977525.1">
    <property type="nucleotide sequence ID" value="NZ_JMKI01000038.1"/>
</dbReference>
<comment type="caution">
    <text evidence="2">The sequence shown here is derived from an EMBL/GenBank/DDBJ whole genome shotgun (WGS) entry which is preliminary data.</text>
</comment>
<dbReference type="Pfam" id="PF01966">
    <property type="entry name" value="HD"/>
    <property type="match status" value="1"/>
</dbReference>
<accession>A0A073IQ97</accession>
<evidence type="ECO:0000259" key="1">
    <source>
        <dbReference type="PROSITE" id="PS51831"/>
    </source>
</evidence>
<evidence type="ECO:0000313" key="3">
    <source>
        <dbReference type="Proteomes" id="UP000027665"/>
    </source>
</evidence>
<dbReference type="CDD" id="cd00077">
    <property type="entry name" value="HDc"/>
    <property type="match status" value="1"/>
</dbReference>
<feature type="domain" description="HD" evidence="1">
    <location>
        <begin position="31"/>
        <end position="150"/>
    </location>
</feature>
<evidence type="ECO:0000313" key="2">
    <source>
        <dbReference type="EMBL" id="KEJ91656.1"/>
    </source>
</evidence>
<dbReference type="SUPFAM" id="SSF109604">
    <property type="entry name" value="HD-domain/PDEase-like"/>
    <property type="match status" value="1"/>
</dbReference>
<dbReference type="PROSITE" id="PS51831">
    <property type="entry name" value="HD"/>
    <property type="match status" value="1"/>
</dbReference>
<dbReference type="eggNOG" id="COG1418">
    <property type="taxonomic scope" value="Bacteria"/>
</dbReference>
<dbReference type="Gene3D" id="1.10.3210.10">
    <property type="entry name" value="Hypothetical protein af1432"/>
    <property type="match status" value="1"/>
</dbReference>